<accession>A0A8H4XG96</accession>
<dbReference type="OrthoDB" id="3142841at2759"/>
<keyword evidence="1" id="KW-1133">Transmembrane helix</keyword>
<dbReference type="InterPro" id="IPR000873">
    <property type="entry name" value="AMP-dep_synth/lig_dom"/>
</dbReference>
<dbReference type="Gene3D" id="3.40.50.12780">
    <property type="entry name" value="N-terminal domain of ligase-like"/>
    <property type="match status" value="1"/>
</dbReference>
<feature type="domain" description="AMP-dependent synthetase/ligase" evidence="2">
    <location>
        <begin position="31"/>
        <end position="366"/>
    </location>
</feature>
<feature type="transmembrane region" description="Helical" evidence="1">
    <location>
        <begin position="688"/>
        <end position="707"/>
    </location>
</feature>
<reference evidence="3" key="2">
    <citation type="submission" date="2020-05" db="EMBL/GenBank/DDBJ databases">
        <authorList>
            <person name="Kim H.-S."/>
            <person name="Proctor R.H."/>
            <person name="Brown D.W."/>
        </authorList>
    </citation>
    <scope>NUCLEOTIDE SEQUENCE</scope>
    <source>
        <strain evidence="3">NRRL 22465</strain>
    </source>
</reference>
<protein>
    <recommendedName>
        <fullName evidence="2">AMP-dependent synthetase/ligase domain-containing protein</fullName>
    </recommendedName>
</protein>
<proteinExistence type="predicted"/>
<dbReference type="Proteomes" id="UP000635477">
    <property type="component" value="Unassembled WGS sequence"/>
</dbReference>
<evidence type="ECO:0000256" key="1">
    <source>
        <dbReference type="SAM" id="Phobius"/>
    </source>
</evidence>
<dbReference type="PROSITE" id="PS00455">
    <property type="entry name" value="AMP_BINDING"/>
    <property type="match status" value="1"/>
</dbReference>
<dbReference type="InterPro" id="IPR052979">
    <property type="entry name" value="Adenylate-forming_domain"/>
</dbReference>
<keyword evidence="1" id="KW-0812">Transmembrane</keyword>
<comment type="caution">
    <text evidence="3">The sequence shown here is derived from an EMBL/GenBank/DDBJ whole genome shotgun (WGS) entry which is preliminary data.</text>
</comment>
<keyword evidence="1" id="KW-0472">Membrane</keyword>
<dbReference type="SUPFAM" id="SSF56801">
    <property type="entry name" value="Acetyl-CoA synthetase-like"/>
    <property type="match status" value="1"/>
</dbReference>
<evidence type="ECO:0000313" key="3">
    <source>
        <dbReference type="EMBL" id="KAF4974003.1"/>
    </source>
</evidence>
<sequence>MAAINTRQGHGRLGHGNPVETPYPTVTAAFYHHATACPDAIAVRDLSGSSEELTYAELAERAQHLAAHLIARGVTPGSRVPLIVKRGLDMLVGIWAILSCGAQYVPLDGGIVPDQTICRVLKQADSGVVLCLASTKHRITNQHPQQAVVVVDEVETNPIDEATEDVHVDLSTPDGGCYVIYTSGTTGEPKGVDVTHRNVANLVCLSPGNLGVAPGTCVGSVLNISFDMAAWELFACLCNGGTLVLRGSSWEPTMQQIDVLVCTPTILSKYHPTQFPRIQTVATAGEPTTRSLADLWASHGTYWNCCGPTETTIVNTMHKHIFGDSLSIGQPTPNNTVYILNGDDEPVTVGDIGVMWAGGLGVSRGYIGLDDKTVVQYKTDPFANDGSTMYNTGDLGRWRPDGSLEIHGRVDDQVKVKGFRVELDGVSASLASAPGVSRAAALLVDGEIHGFICPSESDVTSIIKHMEQRQPYYAVPTHLHLIDDLPSTVNGKVDKKALETLAVTKLGNAERQICEVEKGNDTQSSGELKSQSSMSTLTTLTEKLDLTRDLPDKRTAQPFRGVRHRIFIVYRTLFSLVGILNLAALISVIALQLGSEWLGTITAINLATAVLVRQDTMINILYTVSCSVPKQLPLWIRACCAQIYHLGGVHSGAGFCATAWLVISTVRGTVCNTVFCEGHKSESLATQVVSWLLCGLLCAMVGTAWPSFRKRYHNLFERFHRFAGWTALGMFWVRTVLAINDARPEHQDLGQAAVKSPDFWLLVVATCSIVSSWFFLRKVPVEAEILSDHAVRLHFDYTVPVNGSFTRISRRPLIEWHSFAVIPNTQATHHAKGYSLVVSNAGDWTQACIRNPPNALWVRGVPTCGVMRIATLFNRLVVIATGSGIGPLLGHITQQSCPTQLIWSTSRPEQTFGKEIIDVVREKIPDAVIHDTKRQGRPDLVRMGFNLAKSFGAEAVIVIANEKITKKIVYGLETRGVPAYGAIWDS</sequence>
<feature type="transmembrane region" description="Helical" evidence="1">
    <location>
        <begin position="759"/>
        <end position="776"/>
    </location>
</feature>
<dbReference type="InterPro" id="IPR020845">
    <property type="entry name" value="AMP-binding_CS"/>
</dbReference>
<dbReference type="Gene3D" id="3.30.300.30">
    <property type="match status" value="1"/>
</dbReference>
<feature type="transmembrane region" description="Helical" evidence="1">
    <location>
        <begin position="568"/>
        <end position="591"/>
    </location>
</feature>
<dbReference type="Pfam" id="PF00501">
    <property type="entry name" value="AMP-binding"/>
    <property type="match status" value="1"/>
</dbReference>
<evidence type="ECO:0000259" key="2">
    <source>
        <dbReference type="Pfam" id="PF00501"/>
    </source>
</evidence>
<name>A0A8H4XG96_9HYPO</name>
<dbReference type="AlphaFoldDB" id="A0A8H4XG96"/>
<feature type="transmembrane region" description="Helical" evidence="1">
    <location>
        <begin position="719"/>
        <end position="739"/>
    </location>
</feature>
<dbReference type="PANTHER" id="PTHR33927">
    <property type="entry name" value="TRANSMEMBRANE PROTEIN"/>
    <property type="match status" value="1"/>
</dbReference>
<dbReference type="PANTHER" id="PTHR33927:SF5">
    <property type="entry name" value="ENZYME, PUTATIVE (AFU_ORTHOLOGUE AFUA_8G01222)-RELATED"/>
    <property type="match status" value="1"/>
</dbReference>
<dbReference type="EMBL" id="JABEYC010000814">
    <property type="protein sequence ID" value="KAF4974003.1"/>
    <property type="molecule type" value="Genomic_DNA"/>
</dbReference>
<keyword evidence="4" id="KW-1185">Reference proteome</keyword>
<evidence type="ECO:0000313" key="4">
    <source>
        <dbReference type="Proteomes" id="UP000635477"/>
    </source>
</evidence>
<dbReference type="InterPro" id="IPR042099">
    <property type="entry name" value="ANL_N_sf"/>
</dbReference>
<gene>
    <name evidence="3" type="ORF">FZEAL_9047</name>
</gene>
<reference evidence="3" key="1">
    <citation type="journal article" date="2020" name="BMC Genomics">
        <title>Correction to: Identification and distribution of gene clusters required for synthesis of sphingolipid metabolism inhibitors in diverse species of the filamentous fungus Fusarium.</title>
        <authorList>
            <person name="Kim H.S."/>
            <person name="Lohmar J.M."/>
            <person name="Busman M."/>
            <person name="Brown D.W."/>
            <person name="Naumann T.A."/>
            <person name="Divon H.H."/>
            <person name="Lysoe E."/>
            <person name="Uhlig S."/>
            <person name="Proctor R.H."/>
        </authorList>
    </citation>
    <scope>NUCLEOTIDE SEQUENCE</scope>
    <source>
        <strain evidence="3">NRRL 22465</strain>
    </source>
</reference>
<dbReference type="InterPro" id="IPR045851">
    <property type="entry name" value="AMP-bd_C_sf"/>
</dbReference>
<organism evidence="3 4">
    <name type="scientific">Fusarium zealandicum</name>
    <dbReference type="NCBI Taxonomy" id="1053134"/>
    <lineage>
        <taxon>Eukaryota</taxon>
        <taxon>Fungi</taxon>
        <taxon>Dikarya</taxon>
        <taxon>Ascomycota</taxon>
        <taxon>Pezizomycotina</taxon>
        <taxon>Sordariomycetes</taxon>
        <taxon>Hypocreomycetidae</taxon>
        <taxon>Hypocreales</taxon>
        <taxon>Nectriaceae</taxon>
        <taxon>Fusarium</taxon>
        <taxon>Fusarium staphyleae species complex</taxon>
    </lineage>
</organism>